<feature type="compositionally biased region" description="Polar residues" evidence="1">
    <location>
        <begin position="1"/>
        <end position="14"/>
    </location>
</feature>
<gene>
    <name evidence="2" type="ORF">BGZ96_011484</name>
</gene>
<sequence>MAAGTTSCWTLGRTTDTERAEGSVRAIGPERAGVAGGKRRKTKKQIGEDTDTKDDNDSDEQVEDDDKFSRVDSTKALVQLIQDNKELVSWTFEKFRTSHFSFEVWEAIVKAAHDRLESKRLLYGGRRMSATTAARTGLELLEVKQMTIDKESGPWFVKACRLAKVLKLVVVNLTHANLLHTSNPRTGSPNGTGD</sequence>
<organism evidence="2 3">
    <name type="scientific">Linnemannia gamsii</name>
    <dbReference type="NCBI Taxonomy" id="64522"/>
    <lineage>
        <taxon>Eukaryota</taxon>
        <taxon>Fungi</taxon>
        <taxon>Fungi incertae sedis</taxon>
        <taxon>Mucoromycota</taxon>
        <taxon>Mortierellomycotina</taxon>
        <taxon>Mortierellomycetes</taxon>
        <taxon>Mortierellales</taxon>
        <taxon>Mortierellaceae</taxon>
        <taxon>Linnemannia</taxon>
    </lineage>
</organism>
<name>A0ABQ7JST5_9FUNG</name>
<reference evidence="2 3" key="1">
    <citation type="journal article" date="2020" name="Fungal Divers.">
        <title>Resolving the Mortierellaceae phylogeny through synthesis of multi-gene phylogenetics and phylogenomics.</title>
        <authorList>
            <person name="Vandepol N."/>
            <person name="Liber J."/>
            <person name="Desiro A."/>
            <person name="Na H."/>
            <person name="Kennedy M."/>
            <person name="Barry K."/>
            <person name="Grigoriev I.V."/>
            <person name="Miller A.N."/>
            <person name="O'Donnell K."/>
            <person name="Stajich J.E."/>
            <person name="Bonito G."/>
        </authorList>
    </citation>
    <scope>NUCLEOTIDE SEQUENCE [LARGE SCALE GENOMIC DNA]</scope>
    <source>
        <strain evidence="2 3">AD045</strain>
    </source>
</reference>
<comment type="caution">
    <text evidence="2">The sequence shown here is derived from an EMBL/GenBank/DDBJ whole genome shotgun (WGS) entry which is preliminary data.</text>
</comment>
<evidence type="ECO:0000313" key="3">
    <source>
        <dbReference type="Proteomes" id="UP001194696"/>
    </source>
</evidence>
<dbReference type="EMBL" id="JAAAIM010000809">
    <property type="protein sequence ID" value="KAG0284143.1"/>
    <property type="molecule type" value="Genomic_DNA"/>
</dbReference>
<proteinExistence type="predicted"/>
<keyword evidence="3" id="KW-1185">Reference proteome</keyword>
<protein>
    <submittedName>
        <fullName evidence="2">Uncharacterized protein</fullName>
    </submittedName>
</protein>
<evidence type="ECO:0000313" key="2">
    <source>
        <dbReference type="EMBL" id="KAG0284143.1"/>
    </source>
</evidence>
<evidence type="ECO:0000256" key="1">
    <source>
        <dbReference type="SAM" id="MobiDB-lite"/>
    </source>
</evidence>
<accession>A0ABQ7JST5</accession>
<feature type="compositionally biased region" description="Acidic residues" evidence="1">
    <location>
        <begin position="48"/>
        <end position="66"/>
    </location>
</feature>
<dbReference type="Proteomes" id="UP001194696">
    <property type="component" value="Unassembled WGS sequence"/>
</dbReference>
<feature type="region of interest" description="Disordered" evidence="1">
    <location>
        <begin position="1"/>
        <end position="67"/>
    </location>
</feature>